<dbReference type="CDD" id="cd02012">
    <property type="entry name" value="TPP_TK"/>
    <property type="match status" value="1"/>
</dbReference>
<dbReference type="InterPro" id="IPR055152">
    <property type="entry name" value="Transketolase-like_C_2"/>
</dbReference>
<dbReference type="InterPro" id="IPR033247">
    <property type="entry name" value="Transketolase_fam"/>
</dbReference>
<dbReference type="SUPFAM" id="SSF52922">
    <property type="entry name" value="TK C-terminal domain-like"/>
    <property type="match status" value="1"/>
</dbReference>
<feature type="binding site" evidence="16">
    <location>
        <position position="521"/>
    </location>
    <ligand>
        <name>substrate</name>
    </ligand>
</feature>
<dbReference type="SMART" id="SM00861">
    <property type="entry name" value="Transket_pyr"/>
    <property type="match status" value="1"/>
</dbReference>
<evidence type="ECO:0000256" key="13">
    <source>
        <dbReference type="ARBA" id="ARBA00049473"/>
    </source>
</evidence>
<feature type="binding site" evidence="16">
    <location>
        <position position="263"/>
    </location>
    <ligand>
        <name>substrate</name>
    </ligand>
</feature>
<evidence type="ECO:0000256" key="17">
    <source>
        <dbReference type="PIRSR" id="PIRSR605478-3"/>
    </source>
</evidence>
<feature type="binding site" evidence="18">
    <location>
        <position position="189"/>
    </location>
    <ligand>
        <name>Mg(2+)</name>
        <dbReference type="ChEBI" id="CHEBI:18420"/>
    </ligand>
</feature>
<evidence type="ECO:0000259" key="21">
    <source>
        <dbReference type="SMART" id="SM00861"/>
    </source>
</evidence>
<comment type="cofactor">
    <cofactor evidence="17">
        <name>thiamine diphosphate</name>
        <dbReference type="ChEBI" id="CHEBI:58937"/>
    </cofactor>
    <text evidence="17">Binds 1 thiamine pyrophosphate per subunit. During the reaction, the substrate forms a covalent intermediate with the cofactor.</text>
</comment>
<feature type="binding site" evidence="16">
    <location>
        <position position="470"/>
    </location>
    <ligand>
        <name>substrate</name>
    </ligand>
</feature>
<evidence type="ECO:0000256" key="7">
    <source>
        <dbReference type="ARBA" id="ARBA00013152"/>
    </source>
</evidence>
<feature type="binding site" evidence="17">
    <location>
        <position position="158"/>
    </location>
    <ligand>
        <name>thiamine diphosphate</name>
        <dbReference type="ChEBI" id="CHEBI:58937"/>
    </ligand>
</feature>
<dbReference type="Gene3D" id="3.40.50.920">
    <property type="match status" value="1"/>
</dbReference>
<dbReference type="Pfam" id="PF22613">
    <property type="entry name" value="Transketolase_C_1"/>
    <property type="match status" value="1"/>
</dbReference>
<dbReference type="Pfam" id="PF02779">
    <property type="entry name" value="Transket_pyr"/>
    <property type="match status" value="1"/>
</dbReference>
<evidence type="ECO:0000256" key="11">
    <source>
        <dbReference type="ARBA" id="ARBA00022842"/>
    </source>
</evidence>
<dbReference type="InterPro" id="IPR020826">
    <property type="entry name" value="Transketolase_BS"/>
</dbReference>
<evidence type="ECO:0000256" key="2">
    <source>
        <dbReference type="ARBA" id="ARBA00001936"/>
    </source>
</evidence>
<comment type="cofactor">
    <cofactor evidence="1">
        <name>Ca(2+)</name>
        <dbReference type="ChEBI" id="CHEBI:29108"/>
    </cofactor>
</comment>
<comment type="catalytic activity">
    <reaction evidence="13 20">
        <text>D-sedoheptulose 7-phosphate + D-glyceraldehyde 3-phosphate = aldehydo-D-ribose 5-phosphate + D-xylulose 5-phosphate</text>
        <dbReference type="Rhea" id="RHEA:10508"/>
        <dbReference type="ChEBI" id="CHEBI:57483"/>
        <dbReference type="ChEBI" id="CHEBI:57737"/>
        <dbReference type="ChEBI" id="CHEBI:58273"/>
        <dbReference type="ChEBI" id="CHEBI:59776"/>
        <dbReference type="EC" id="2.2.1.1"/>
    </reaction>
</comment>
<dbReference type="InterPro" id="IPR049557">
    <property type="entry name" value="Transketolase_CS"/>
</dbReference>
<dbReference type="SUPFAM" id="SSF52518">
    <property type="entry name" value="Thiamin diphosphate-binding fold (THDP-binding)"/>
    <property type="match status" value="2"/>
</dbReference>
<dbReference type="InterPro" id="IPR005478">
    <property type="entry name" value="Transketolase_bac-like"/>
</dbReference>
<evidence type="ECO:0000313" key="22">
    <source>
        <dbReference type="EMBL" id="CUQ79105.1"/>
    </source>
</evidence>
<sequence>MTNIDEMSINAIRVLSADAIQKANSGHPGLPLGTAPTAYELWTNHMNYNPADPEWKNRDRFVLSGGHGSMLLYSLFHLLGIGNLSLDDVKNFRQMGSKTPGHPEYGHTVGVEATTGPLGQGMAMAVGMAMAEAHLASLFNKDGYNVVDHYTYVLGGDGCMMEGISSECFSLAGTLGLSKLIVFYDSNNISIEGSTDIAFTENVMKRFEAFGFQTIEVADGNDIEAIGKAIEEAKADKERPSLIKVNTLIGFGCPAKQGKASAHGEPLGIDNVAALKENLNWPCKGDFEVPQEVYDHYKEIAARMAEPEEEWNKLFAEYCEKFPEMKELWDKYYNGCDMSDLFNSEEYLAKPEKAEATRSSSGTILNMIKNVMPNLIGGSADLAPSNKTNMKDAGDFSKENYAGTNLHFGVREQAMAAIGNGLALHGGLRPFVATFFVFSDYTKPMARLTSLMKLPLIYVFTHDSIGVGEDGPTHEPIEQLAAFRSMPDFTVFRPCDRTETALAWEYAIESKDEPTALVLTRQNLPQMACSSKEALKGAYILEDSDKETPDGIIIASGSEVNLAVSAKAELKNAGIDVRVVSMPSMDVFEKQSEEYKESVLPKSVRKRVAVEALSDFGWYRYVGLDGKVICMKGFGASGPANQLFEHFGFTVENVVNTVKSLF</sequence>
<evidence type="ECO:0000256" key="19">
    <source>
        <dbReference type="PIRSR" id="PIRSR605478-5"/>
    </source>
</evidence>
<dbReference type="PROSITE" id="PS00802">
    <property type="entry name" value="TRANSKETOLASE_2"/>
    <property type="match status" value="1"/>
</dbReference>
<dbReference type="Pfam" id="PF00456">
    <property type="entry name" value="Transketolase_N"/>
    <property type="match status" value="1"/>
</dbReference>
<organism evidence="22 23">
    <name type="scientific">Lachnospira eligens</name>
    <dbReference type="NCBI Taxonomy" id="39485"/>
    <lineage>
        <taxon>Bacteria</taxon>
        <taxon>Bacillati</taxon>
        <taxon>Bacillota</taxon>
        <taxon>Clostridia</taxon>
        <taxon>Lachnospirales</taxon>
        <taxon>Lachnospiraceae</taxon>
        <taxon>Lachnospira</taxon>
    </lineage>
</organism>
<evidence type="ECO:0000256" key="8">
    <source>
        <dbReference type="ARBA" id="ARBA00022679"/>
    </source>
</evidence>
<feature type="site" description="Important for catalytic activity" evidence="19">
    <location>
        <position position="27"/>
    </location>
</feature>
<dbReference type="CDD" id="cd07033">
    <property type="entry name" value="TPP_PYR_DXS_TK_like"/>
    <property type="match status" value="1"/>
</dbReference>
<dbReference type="FunFam" id="3.40.50.920:FF:000003">
    <property type="entry name" value="Transketolase"/>
    <property type="match status" value="1"/>
</dbReference>
<evidence type="ECO:0000256" key="4">
    <source>
        <dbReference type="ARBA" id="ARBA00002931"/>
    </source>
</evidence>
<evidence type="ECO:0000256" key="3">
    <source>
        <dbReference type="ARBA" id="ARBA00001941"/>
    </source>
</evidence>
<evidence type="ECO:0000256" key="9">
    <source>
        <dbReference type="ARBA" id="ARBA00022723"/>
    </source>
</evidence>
<reference evidence="22 23" key="1">
    <citation type="submission" date="2015-09" db="EMBL/GenBank/DDBJ databases">
        <authorList>
            <consortium name="Pathogen Informatics"/>
        </authorList>
    </citation>
    <scope>NUCLEOTIDE SEQUENCE [LARGE SCALE GENOMIC DNA]</scope>
    <source>
        <strain evidence="22 23">2789STDY5834875</strain>
    </source>
</reference>
<comment type="cofactor">
    <cofactor evidence="20">
        <name>Mg(2+)</name>
        <dbReference type="ChEBI" id="CHEBI:18420"/>
    </cofactor>
    <cofactor evidence="20">
        <name>Ca(2+)</name>
        <dbReference type="ChEBI" id="CHEBI:29108"/>
    </cofactor>
    <cofactor evidence="20">
        <name>Mn(2+)</name>
        <dbReference type="ChEBI" id="CHEBI:29035"/>
    </cofactor>
    <cofactor evidence="20">
        <name>Co(2+)</name>
        <dbReference type="ChEBI" id="CHEBI:48828"/>
    </cofactor>
    <text evidence="20">Binds 1 Mg(2+) ion per subunit. Can also utilize other divalent metal cations, such as Ca(2+), Mn(2+) and Co(2+).</text>
</comment>
<dbReference type="PROSITE" id="PS00801">
    <property type="entry name" value="TRANSKETOLASE_1"/>
    <property type="match status" value="1"/>
</dbReference>
<dbReference type="PANTHER" id="PTHR43522">
    <property type="entry name" value="TRANSKETOLASE"/>
    <property type="match status" value="1"/>
</dbReference>
<dbReference type="InterPro" id="IPR005474">
    <property type="entry name" value="Transketolase_N"/>
</dbReference>
<feature type="binding site" evidence="17">
    <location>
        <position position="67"/>
    </location>
    <ligand>
        <name>thiamine diphosphate</name>
        <dbReference type="ChEBI" id="CHEBI:58937"/>
    </ligand>
</feature>
<dbReference type="EC" id="2.2.1.1" evidence="7 14"/>
<comment type="cofactor">
    <cofactor evidence="2">
        <name>Mn(2+)</name>
        <dbReference type="ChEBI" id="CHEBI:29035"/>
    </cofactor>
</comment>
<feature type="binding site" evidence="17">
    <location>
        <position position="438"/>
    </location>
    <ligand>
        <name>thiamine diphosphate</name>
        <dbReference type="ChEBI" id="CHEBI:58937"/>
    </ligand>
</feature>
<keyword evidence="8 20" id="KW-0808">Transferase</keyword>
<evidence type="ECO:0000256" key="15">
    <source>
        <dbReference type="PIRSR" id="PIRSR605478-1"/>
    </source>
</evidence>
<keyword evidence="11 18" id="KW-0460">Magnesium</keyword>
<keyword evidence="12 17" id="KW-0786">Thiamine pyrophosphate</keyword>
<evidence type="ECO:0000256" key="5">
    <source>
        <dbReference type="ARBA" id="ARBA00007131"/>
    </source>
</evidence>
<feature type="binding site" evidence="17">
    <location>
        <begin position="116"/>
        <end position="118"/>
    </location>
    <ligand>
        <name>thiamine diphosphate</name>
        <dbReference type="ChEBI" id="CHEBI:58937"/>
    </ligand>
</feature>
<comment type="similarity">
    <text evidence="5 20">Belongs to the transketolase family.</text>
</comment>
<comment type="function">
    <text evidence="4 20">Catalyzes the transfer of a two-carbon ketol group from a ketose donor to an aldose acceptor, via a covalent intermediate with the cofactor thiamine pyrophosphate.</text>
</comment>
<comment type="subunit">
    <text evidence="6 20">Homodimer.</text>
</comment>
<dbReference type="GO" id="GO:0046872">
    <property type="term" value="F:metal ion binding"/>
    <property type="evidence" value="ECO:0007669"/>
    <property type="project" value="UniProtKB-KW"/>
</dbReference>
<feature type="domain" description="Transketolase-like pyrimidine-binding" evidence="21">
    <location>
        <begin position="355"/>
        <end position="526"/>
    </location>
</feature>
<comment type="cofactor">
    <cofactor evidence="3">
        <name>Co(2+)</name>
        <dbReference type="ChEBI" id="CHEBI:48828"/>
    </cofactor>
</comment>
<feature type="binding site" evidence="16">
    <location>
        <position position="462"/>
    </location>
    <ligand>
        <name>substrate</name>
    </ligand>
</feature>
<evidence type="ECO:0000256" key="14">
    <source>
        <dbReference type="NCBIfam" id="TIGR00232"/>
    </source>
</evidence>
<feature type="binding site" evidence="16">
    <location>
        <position position="27"/>
    </location>
    <ligand>
        <name>substrate</name>
    </ligand>
</feature>
<evidence type="ECO:0000313" key="23">
    <source>
        <dbReference type="Proteomes" id="UP000095621"/>
    </source>
</evidence>
<feature type="binding site" evidence="18">
    <location>
        <position position="157"/>
    </location>
    <ligand>
        <name>Mg(2+)</name>
        <dbReference type="ChEBI" id="CHEBI:18420"/>
    </ligand>
</feature>
<dbReference type="GO" id="GO:0005829">
    <property type="term" value="C:cytosol"/>
    <property type="evidence" value="ECO:0007669"/>
    <property type="project" value="TreeGrafter"/>
</dbReference>
<dbReference type="Proteomes" id="UP000095621">
    <property type="component" value="Unassembled WGS sequence"/>
</dbReference>
<keyword evidence="10 20" id="KW-0106">Calcium</keyword>
<evidence type="ECO:0000256" key="10">
    <source>
        <dbReference type="ARBA" id="ARBA00022837"/>
    </source>
</evidence>
<dbReference type="OrthoDB" id="8732661at2"/>
<feature type="binding site" evidence="16">
    <location>
        <position position="385"/>
    </location>
    <ligand>
        <name>substrate</name>
    </ligand>
</feature>
<protein>
    <recommendedName>
        <fullName evidence="7 14">Transketolase</fullName>
        <ecNumber evidence="7 14">2.2.1.1</ecNumber>
    </recommendedName>
</protein>
<dbReference type="FunFam" id="3.40.50.970:FF:000045">
    <property type="entry name" value="Transketolase"/>
    <property type="match status" value="1"/>
</dbReference>
<comment type="cofactor">
    <cofactor evidence="18">
        <name>Mg(2+)</name>
        <dbReference type="ChEBI" id="CHEBI:18420"/>
    </cofactor>
    <text evidence="18">Binds 1 Mg(2+) ion per subunit. Can also utilize other divalent metal cations, such as Ca(2+), Mn(2+) and Co(2+).</text>
</comment>
<dbReference type="InterPro" id="IPR009014">
    <property type="entry name" value="Transketo_C/PFOR_II"/>
</dbReference>
<feature type="site" description="Important for catalytic activity" evidence="19">
    <location>
        <position position="263"/>
    </location>
</feature>
<feature type="binding site" evidence="17">
    <location>
        <position position="263"/>
    </location>
    <ligand>
        <name>thiamine diphosphate</name>
        <dbReference type="ChEBI" id="CHEBI:58937"/>
    </ligand>
</feature>
<dbReference type="RefSeq" id="WP_055216536.1">
    <property type="nucleotide sequence ID" value="NZ_CZBU01000007.1"/>
</dbReference>
<evidence type="ECO:0000256" key="12">
    <source>
        <dbReference type="ARBA" id="ARBA00023052"/>
    </source>
</evidence>
<dbReference type="FunFam" id="3.40.50.970:FF:000004">
    <property type="entry name" value="Transketolase"/>
    <property type="match status" value="1"/>
</dbReference>
<evidence type="ECO:0000256" key="18">
    <source>
        <dbReference type="PIRSR" id="PIRSR605478-4"/>
    </source>
</evidence>
<dbReference type="GO" id="GO:0006098">
    <property type="term" value="P:pentose-phosphate shunt"/>
    <property type="evidence" value="ECO:0007669"/>
    <property type="project" value="TreeGrafter"/>
</dbReference>
<feature type="binding site" evidence="17">
    <location>
        <position position="187"/>
    </location>
    <ligand>
        <name>thiamine diphosphate</name>
        <dbReference type="ChEBI" id="CHEBI:58937"/>
    </ligand>
</feature>
<evidence type="ECO:0000256" key="20">
    <source>
        <dbReference type="RuleBase" id="RU004996"/>
    </source>
</evidence>
<evidence type="ECO:0000256" key="16">
    <source>
        <dbReference type="PIRSR" id="PIRSR605478-2"/>
    </source>
</evidence>
<accession>A0A174YVD3</accession>
<dbReference type="InterPro" id="IPR029061">
    <property type="entry name" value="THDP-binding"/>
</dbReference>
<name>A0A174YVD3_9FIRM</name>
<keyword evidence="9 18" id="KW-0479">Metal-binding</keyword>
<dbReference type="InterPro" id="IPR005475">
    <property type="entry name" value="Transketolase-like_Pyr-bd"/>
</dbReference>
<feature type="binding site" evidence="18">
    <location>
        <position position="187"/>
    </location>
    <ligand>
        <name>Mg(2+)</name>
        <dbReference type="ChEBI" id="CHEBI:18420"/>
    </ligand>
</feature>
<evidence type="ECO:0000256" key="6">
    <source>
        <dbReference type="ARBA" id="ARBA00011738"/>
    </source>
</evidence>
<gene>
    <name evidence="22" type="primary">tkt</name>
    <name evidence="22" type="ORF">ERS852490_02763</name>
</gene>
<feature type="active site" description="Proton donor" evidence="15">
    <location>
        <position position="412"/>
    </location>
</feature>
<feature type="binding site" evidence="16">
    <location>
        <position position="358"/>
    </location>
    <ligand>
        <name>substrate</name>
    </ligand>
</feature>
<dbReference type="EMBL" id="CZBU01000007">
    <property type="protein sequence ID" value="CUQ79105.1"/>
    <property type="molecule type" value="Genomic_DNA"/>
</dbReference>
<dbReference type="PANTHER" id="PTHR43522:SF2">
    <property type="entry name" value="TRANSKETOLASE 1-RELATED"/>
    <property type="match status" value="1"/>
</dbReference>
<dbReference type="NCBIfam" id="TIGR00232">
    <property type="entry name" value="tktlase_bact"/>
    <property type="match status" value="1"/>
</dbReference>
<proteinExistence type="inferred from homology"/>
<evidence type="ECO:0000256" key="1">
    <source>
        <dbReference type="ARBA" id="ARBA00001913"/>
    </source>
</evidence>
<dbReference type="GO" id="GO:0004802">
    <property type="term" value="F:transketolase activity"/>
    <property type="evidence" value="ECO:0007669"/>
    <property type="project" value="UniProtKB-UniRule"/>
</dbReference>
<feature type="binding site" evidence="16">
    <location>
        <position position="474"/>
    </location>
    <ligand>
        <name>substrate</name>
    </ligand>
</feature>
<dbReference type="Gene3D" id="3.40.50.970">
    <property type="match status" value="2"/>
</dbReference>
<dbReference type="AlphaFoldDB" id="A0A174YVD3"/>